<name>A0A3B1DB21_9ZZZZ</name>
<evidence type="ECO:0000259" key="8">
    <source>
        <dbReference type="PROSITE" id="PS50850"/>
    </source>
</evidence>
<feature type="transmembrane region" description="Helical" evidence="7">
    <location>
        <begin position="46"/>
        <end position="68"/>
    </location>
</feature>
<dbReference type="InterPro" id="IPR002123">
    <property type="entry name" value="Plipid/glycerol_acylTrfase"/>
</dbReference>
<dbReference type="PANTHER" id="PTHR43266:SF2">
    <property type="entry name" value="MAJOR FACILITATOR SUPERFAMILY (MFS) PROFILE DOMAIN-CONTAINING PROTEIN"/>
    <property type="match status" value="1"/>
</dbReference>
<feature type="transmembrane region" description="Helical" evidence="7">
    <location>
        <begin position="314"/>
        <end position="338"/>
    </location>
</feature>
<gene>
    <name evidence="9" type="ORF">MNBD_NITROSPIRAE01-1874</name>
</gene>
<keyword evidence="9" id="KW-0808">Transferase</keyword>
<keyword evidence="9" id="KW-0436">Ligase</keyword>
<feature type="transmembrane region" description="Helical" evidence="7">
    <location>
        <begin position="383"/>
        <end position="402"/>
    </location>
</feature>
<feature type="transmembrane region" description="Helical" evidence="7">
    <location>
        <begin position="261"/>
        <end position="279"/>
    </location>
</feature>
<organism evidence="9">
    <name type="scientific">hydrothermal vent metagenome</name>
    <dbReference type="NCBI Taxonomy" id="652676"/>
    <lineage>
        <taxon>unclassified sequences</taxon>
        <taxon>metagenomes</taxon>
        <taxon>ecological metagenomes</taxon>
    </lineage>
</organism>
<feature type="transmembrane region" description="Helical" evidence="7">
    <location>
        <begin position="7"/>
        <end position="26"/>
    </location>
</feature>
<dbReference type="SUPFAM" id="SSF103473">
    <property type="entry name" value="MFS general substrate transporter"/>
    <property type="match status" value="1"/>
</dbReference>
<keyword evidence="5 7" id="KW-1133">Transmembrane helix</keyword>
<feature type="transmembrane region" description="Helical" evidence="7">
    <location>
        <begin position="173"/>
        <end position="193"/>
    </location>
</feature>
<keyword evidence="2" id="KW-0813">Transport</keyword>
<keyword evidence="6 7" id="KW-0472">Membrane</keyword>
<keyword evidence="3" id="KW-1003">Cell membrane</keyword>
<keyword evidence="9" id="KW-0012">Acyltransferase</keyword>
<accession>A0A3B1DB21</accession>
<dbReference type="PROSITE" id="PS50850">
    <property type="entry name" value="MFS"/>
    <property type="match status" value="1"/>
</dbReference>
<dbReference type="GO" id="GO:0005886">
    <property type="term" value="C:plasma membrane"/>
    <property type="evidence" value="ECO:0007669"/>
    <property type="project" value="UniProtKB-SubCell"/>
</dbReference>
<feature type="transmembrane region" description="Helical" evidence="7">
    <location>
        <begin position="106"/>
        <end position="128"/>
    </location>
</feature>
<evidence type="ECO:0000256" key="2">
    <source>
        <dbReference type="ARBA" id="ARBA00022448"/>
    </source>
</evidence>
<dbReference type="GO" id="GO:0008922">
    <property type="term" value="F:long-chain fatty acid [acyl-carrier-protein] ligase activity"/>
    <property type="evidence" value="ECO:0007669"/>
    <property type="project" value="UniProtKB-EC"/>
</dbReference>
<dbReference type="EC" id="2.3.1.40" evidence="9"/>
<evidence type="ECO:0000256" key="5">
    <source>
        <dbReference type="ARBA" id="ARBA00022989"/>
    </source>
</evidence>
<dbReference type="InterPro" id="IPR020846">
    <property type="entry name" value="MFS_dom"/>
</dbReference>
<dbReference type="GO" id="GO:0008779">
    <property type="term" value="F:acyl-[acyl-carrier-protein]-phospholipid O-acyltransferase activity"/>
    <property type="evidence" value="ECO:0007669"/>
    <property type="project" value="UniProtKB-EC"/>
</dbReference>
<proteinExistence type="predicted"/>
<sequence length="606" mass="67039">MKQYLTLLKYPGFFPFICTQFLGAFNDNVFKIVISMLAIRNMGSQSGAYLSLIGAVFMLPWFFFSGYAGHLSDRLNKRSILIWAKAFEVLVMILAYFAFLAGHIPWMLLVLFLMALQSALFSPAKYGILPEMLPDKELSRANGLLEMSTFLAIILGTSVGGFMFSIWKDHLNPIGIVLVIVAMIGYGTSLRIGRVPMPKRKPRFNPNPWGEITQGFRHLYQQRMLWSSVCGIAYFGFLGAFLQMVFLLFGSEIMDLDEFSISLLGTFLAIGVGIGSLLAGRLSGDKVELGLVPLGSIGMAIFAIWLALSGDSFFQVAVMLSFLGCAGGIFSVPLYAYLQQKSATGERGKLIATSNFMQTLGILSASALLWILHDFLSVRPDKIILILGLFTLIVTPYILKILPQYLIRFSLWMLTHSIYKIQIRGQKHVPFRGPALLVCNHVSSMDPLLVNACIQRFIRFLIDKDYFAQKGLSSLLHTMKAIPVESGGRPVAISAIKQGRAALLENHVVCIFAEGVMTQTGDLSPFKKGFETIVRGMDIPIVPVYLHGVWGTVFSTQGSPSFWKRLMKVPFPVSVSFGRPLPSSATAQELEQSVMALSRDVGQEPV</sequence>
<feature type="transmembrane region" description="Helical" evidence="7">
    <location>
        <begin position="149"/>
        <end position="167"/>
    </location>
</feature>
<evidence type="ECO:0000256" key="1">
    <source>
        <dbReference type="ARBA" id="ARBA00004651"/>
    </source>
</evidence>
<dbReference type="AlphaFoldDB" id="A0A3B1DB21"/>
<dbReference type="SMART" id="SM00563">
    <property type="entry name" value="PlsC"/>
    <property type="match status" value="1"/>
</dbReference>
<evidence type="ECO:0000256" key="3">
    <source>
        <dbReference type="ARBA" id="ARBA00022475"/>
    </source>
</evidence>
<dbReference type="CDD" id="cd06173">
    <property type="entry name" value="MFS_MefA_like"/>
    <property type="match status" value="1"/>
</dbReference>
<dbReference type="Gene3D" id="1.20.1250.20">
    <property type="entry name" value="MFS general substrate transporter like domains"/>
    <property type="match status" value="1"/>
</dbReference>
<evidence type="ECO:0000256" key="6">
    <source>
        <dbReference type="ARBA" id="ARBA00023136"/>
    </source>
</evidence>
<feature type="transmembrane region" description="Helical" evidence="7">
    <location>
        <begin position="224"/>
        <end position="249"/>
    </location>
</feature>
<reference evidence="9" key="1">
    <citation type="submission" date="2018-06" db="EMBL/GenBank/DDBJ databases">
        <authorList>
            <person name="Zhirakovskaya E."/>
        </authorList>
    </citation>
    <scope>NUCLEOTIDE SEQUENCE</scope>
</reference>
<dbReference type="Pfam" id="PF01553">
    <property type="entry name" value="Acyltransferase"/>
    <property type="match status" value="1"/>
</dbReference>
<dbReference type="Pfam" id="PF07690">
    <property type="entry name" value="MFS_1"/>
    <property type="match status" value="1"/>
</dbReference>
<evidence type="ECO:0000256" key="4">
    <source>
        <dbReference type="ARBA" id="ARBA00022692"/>
    </source>
</evidence>
<dbReference type="EC" id="6.2.1.20" evidence="9"/>
<feature type="transmembrane region" description="Helical" evidence="7">
    <location>
        <begin position="291"/>
        <end position="308"/>
    </location>
</feature>
<comment type="subcellular location">
    <subcellularLocation>
        <location evidence="1">Cell membrane</location>
        <topology evidence="1">Multi-pass membrane protein</topology>
    </subcellularLocation>
</comment>
<evidence type="ECO:0000313" key="9">
    <source>
        <dbReference type="EMBL" id="VAX32050.1"/>
    </source>
</evidence>
<dbReference type="InterPro" id="IPR036259">
    <property type="entry name" value="MFS_trans_sf"/>
</dbReference>
<feature type="domain" description="Major facilitator superfamily (MFS) profile" evidence="8">
    <location>
        <begin position="12"/>
        <end position="406"/>
    </location>
</feature>
<keyword evidence="4 7" id="KW-0812">Transmembrane</keyword>
<evidence type="ECO:0000256" key="7">
    <source>
        <dbReference type="SAM" id="Phobius"/>
    </source>
</evidence>
<dbReference type="SUPFAM" id="SSF69593">
    <property type="entry name" value="Glycerol-3-phosphate (1)-acyltransferase"/>
    <property type="match status" value="1"/>
</dbReference>
<dbReference type="InterPro" id="IPR011701">
    <property type="entry name" value="MFS"/>
</dbReference>
<dbReference type="PANTHER" id="PTHR43266">
    <property type="entry name" value="MACROLIDE-EFFLUX PROTEIN"/>
    <property type="match status" value="1"/>
</dbReference>
<dbReference type="CDD" id="cd07989">
    <property type="entry name" value="LPLAT_AGPAT-like"/>
    <property type="match status" value="1"/>
</dbReference>
<feature type="transmembrane region" description="Helical" evidence="7">
    <location>
        <begin position="80"/>
        <end position="100"/>
    </location>
</feature>
<dbReference type="GO" id="GO:0022857">
    <property type="term" value="F:transmembrane transporter activity"/>
    <property type="evidence" value="ECO:0007669"/>
    <property type="project" value="InterPro"/>
</dbReference>
<protein>
    <submittedName>
        <fullName evidence="9">Lysophospholipid transporter LplT / 2-acylglycerophosphoethanolamine acyltransferase / Acyl-[acyl-carrier-protein] synthetase</fullName>
        <ecNumber evidence="9">2.3.1.40</ecNumber>
        <ecNumber evidence="9">6.2.1.20</ecNumber>
    </submittedName>
</protein>
<dbReference type="EMBL" id="UOGF01000081">
    <property type="protein sequence ID" value="VAX32050.1"/>
    <property type="molecule type" value="Genomic_DNA"/>
</dbReference>
<feature type="transmembrane region" description="Helical" evidence="7">
    <location>
        <begin position="350"/>
        <end position="371"/>
    </location>
</feature>